<dbReference type="UniPathway" id="UPA00326"/>
<dbReference type="InterPro" id="IPR013509">
    <property type="entry name" value="RNR_lsu_N"/>
</dbReference>
<comment type="catalytic activity">
    <reaction evidence="3">
        <text>a 2'-deoxyribonucleoside 5'-diphosphate + [thioredoxin]-disulfide + H2O = a ribonucleoside 5'-diphosphate + [thioredoxin]-dithiol</text>
        <dbReference type="Rhea" id="RHEA:23252"/>
        <dbReference type="Rhea" id="RHEA-COMP:10698"/>
        <dbReference type="Rhea" id="RHEA-COMP:10700"/>
        <dbReference type="ChEBI" id="CHEBI:15377"/>
        <dbReference type="ChEBI" id="CHEBI:29950"/>
        <dbReference type="ChEBI" id="CHEBI:50058"/>
        <dbReference type="ChEBI" id="CHEBI:57930"/>
        <dbReference type="ChEBI" id="CHEBI:73316"/>
        <dbReference type="EC" id="1.17.4.1"/>
    </reaction>
</comment>
<dbReference type="Pfam" id="PF02867">
    <property type="entry name" value="Ribonuc_red_lgC"/>
    <property type="match status" value="3"/>
</dbReference>
<dbReference type="PANTHER" id="PTHR11573:SF6">
    <property type="entry name" value="RIBONUCLEOSIDE-DIPHOSPHATE REDUCTASE LARGE SUBUNIT"/>
    <property type="match status" value="1"/>
</dbReference>
<feature type="domain" description="Ribonucleotide reductase large subunit C-terminal" evidence="5">
    <location>
        <begin position="239"/>
        <end position="418"/>
    </location>
</feature>
<evidence type="ECO:0000256" key="3">
    <source>
        <dbReference type="RuleBase" id="RU003410"/>
    </source>
</evidence>
<dbReference type="GO" id="GO:0004748">
    <property type="term" value="F:ribonucleoside-diphosphate reductase activity, thioredoxin disulfide as acceptor"/>
    <property type="evidence" value="ECO:0007669"/>
    <property type="project" value="UniProtKB-EC"/>
</dbReference>
<comment type="caution">
    <text evidence="6">The sequence shown here is derived from an EMBL/GenBank/DDBJ whole genome shotgun (WGS) entry which is preliminary data.</text>
</comment>
<dbReference type="SUPFAM" id="SSF51998">
    <property type="entry name" value="PFL-like glycyl radical enzymes"/>
    <property type="match status" value="1"/>
</dbReference>
<comment type="function">
    <text evidence="3">Provides the precursors necessary for DNA synthesis. Catalyzes the biosynthesis of deoxyribonucleotides from the corresponding ribonucleotides.</text>
</comment>
<dbReference type="InterPro" id="IPR013350">
    <property type="entry name" value="RNR_alpha"/>
</dbReference>
<accession>A0A090VMR0</accession>
<sequence>MKINTTTPQNNETTQKASNYDQLVNARKEQIKNANQFTSEKGFEWLTENSRKFLASGYLTGDTTPEERIREIAERAEQILKIEGYADKFYHYMSEGFFSLASPVWSNFGKKRGLPISCFGSNIADDMGNILYTQSEVGMMSKLGGGTSGYFGNLRHRGAPVKNNGSSSGAVHIMQLFEKMVDVVSQGSVRRGRFSPYLPVEHPDINEFLEIGTEGNSIQELTHGVSVTDKWMEEMIAGDVDKRSIWAKVIQRRGEIGYPYIFFKDHANNQAADVYKDKKHPIVASNLCTEIMLPSNEEWSFVCVLSSVNLLHYDKWKDTDAVETMVYFLDAVITEFIEKLEAYRDSSDLDDRQTFMFMERAYNFAKDNRALGLGALGWHSLLQSKMLPFDSAEAFNLNSEIFKTIEEKSYKASKELVDLFGEPEVLKGYGRRNATLNAIAPTTSSAFILGQVSQGIEPIWSNIYVKDIAKIKTTIKNPYLLNLLEEKGMNTPDVWRSIRDHDGSVQHLEFLTDHERDVFKTYSEIDQLTIVYQAANRQNHIDQGQSVNIIVHPDMPVKDINKIYVTAWKLGLKSLYYQHSMNAAQKFKQKKECASCEVDNSF</sequence>
<comment type="similarity">
    <text evidence="1 3">Belongs to the ribonucleoside diphosphate reductase large chain family.</text>
</comment>
<evidence type="ECO:0000313" key="6">
    <source>
        <dbReference type="EMBL" id="GAL66040.1"/>
    </source>
</evidence>
<dbReference type="PRINTS" id="PR01183">
    <property type="entry name" value="RIBORDTASEM1"/>
</dbReference>
<evidence type="ECO:0000259" key="5">
    <source>
        <dbReference type="Pfam" id="PF02867"/>
    </source>
</evidence>
<feature type="domain" description="Ribonucleotide reductase large subunit C-terminal" evidence="5">
    <location>
        <begin position="117"/>
        <end position="236"/>
    </location>
</feature>
<dbReference type="Gene3D" id="3.20.70.20">
    <property type="match status" value="1"/>
</dbReference>
<protein>
    <recommendedName>
        <fullName evidence="3">Ribonucleoside-diphosphate reductase</fullName>
        <ecNumber evidence="3">1.17.4.1</ecNumber>
    </recommendedName>
</protein>
<evidence type="ECO:0000259" key="4">
    <source>
        <dbReference type="Pfam" id="PF00317"/>
    </source>
</evidence>
<evidence type="ECO:0000256" key="1">
    <source>
        <dbReference type="ARBA" id="ARBA00010406"/>
    </source>
</evidence>
<dbReference type="GO" id="GO:0005971">
    <property type="term" value="C:ribonucleoside-diphosphate reductase complex"/>
    <property type="evidence" value="ECO:0007669"/>
    <property type="project" value="TreeGrafter"/>
</dbReference>
<gene>
    <name evidence="6" type="ORF">JCM19301_605</name>
</gene>
<dbReference type="PANTHER" id="PTHR11573">
    <property type="entry name" value="RIBONUCLEOSIDE-DIPHOSPHATE REDUCTASE LARGE CHAIN"/>
    <property type="match status" value="1"/>
</dbReference>
<dbReference type="Proteomes" id="UP000029641">
    <property type="component" value="Unassembled WGS sequence"/>
</dbReference>
<dbReference type="NCBIfam" id="TIGR02510">
    <property type="entry name" value="NrdE-prime"/>
    <property type="match status" value="1"/>
</dbReference>
<dbReference type="NCBIfam" id="NF006577">
    <property type="entry name" value="PRK09102.1"/>
    <property type="match status" value="1"/>
</dbReference>
<dbReference type="STRING" id="504487.JCM19538_2455"/>
<dbReference type="EMBL" id="BBNR01000003">
    <property type="protein sequence ID" value="GAL66040.1"/>
    <property type="molecule type" value="Genomic_DNA"/>
</dbReference>
<proteinExistence type="inferred from homology"/>
<keyword evidence="3 6" id="KW-0560">Oxidoreductase</keyword>
<dbReference type="GO" id="GO:0009263">
    <property type="term" value="P:deoxyribonucleotide biosynthetic process"/>
    <property type="evidence" value="ECO:0007669"/>
    <property type="project" value="UniProtKB-KW"/>
</dbReference>
<dbReference type="RefSeq" id="WP_042241555.1">
    <property type="nucleotide sequence ID" value="NZ_BBNR01000003.1"/>
</dbReference>
<dbReference type="eggNOG" id="COG0209">
    <property type="taxonomic scope" value="Bacteria"/>
</dbReference>
<evidence type="ECO:0000256" key="2">
    <source>
        <dbReference type="ARBA" id="ARBA00023116"/>
    </source>
</evidence>
<feature type="domain" description="Ribonucleotide reductase large subunit N-terminal" evidence="4">
    <location>
        <begin position="46"/>
        <end position="113"/>
    </location>
</feature>
<dbReference type="InterPro" id="IPR000788">
    <property type="entry name" value="RNR_lg_C"/>
</dbReference>
<dbReference type="InterPro" id="IPR039718">
    <property type="entry name" value="Rrm1"/>
</dbReference>
<dbReference type="GO" id="GO:0005524">
    <property type="term" value="F:ATP binding"/>
    <property type="evidence" value="ECO:0007669"/>
    <property type="project" value="InterPro"/>
</dbReference>
<dbReference type="Pfam" id="PF00317">
    <property type="entry name" value="Ribonuc_red_lgN"/>
    <property type="match status" value="1"/>
</dbReference>
<name>A0A090VMR0_9FLAO</name>
<dbReference type="EC" id="1.17.4.1" evidence="3"/>
<keyword evidence="2 3" id="KW-0215">Deoxyribonucleotide synthesis</keyword>
<dbReference type="AlphaFoldDB" id="A0A090VMR0"/>
<feature type="domain" description="Ribonucleotide reductase large subunit C-terminal" evidence="5">
    <location>
        <begin position="426"/>
        <end position="577"/>
    </location>
</feature>
<evidence type="ECO:0000313" key="7">
    <source>
        <dbReference type="Proteomes" id="UP000029641"/>
    </source>
</evidence>
<reference evidence="6 7" key="1">
    <citation type="journal article" date="2014" name="Genome Announc.">
        <title>Draft Genome Sequence of Marine Flavobacterium Jejuia pallidilutea Strain 11shimoA1 and Pigmentation Mutants.</title>
        <authorList>
            <person name="Takatani N."/>
            <person name="Nakanishi M."/>
            <person name="Meirelles P."/>
            <person name="Mino S."/>
            <person name="Suda W."/>
            <person name="Oshima K."/>
            <person name="Hattori M."/>
            <person name="Ohkuma M."/>
            <person name="Hosokawa M."/>
            <person name="Miyashita K."/>
            <person name="Thompson F.L."/>
            <person name="Niwa A."/>
            <person name="Sawabe T."/>
            <person name="Sawabe T."/>
        </authorList>
    </citation>
    <scope>NUCLEOTIDE SEQUENCE [LARGE SCALE GENOMIC DNA]</scope>
    <source>
        <strain evidence="6 7">JCM 19301</strain>
    </source>
</reference>
<organism evidence="6 7">
    <name type="scientific">Jejuia pallidilutea</name>
    <dbReference type="NCBI Taxonomy" id="504487"/>
    <lineage>
        <taxon>Bacteria</taxon>
        <taxon>Pseudomonadati</taxon>
        <taxon>Bacteroidota</taxon>
        <taxon>Flavobacteriia</taxon>
        <taxon>Flavobacteriales</taxon>
        <taxon>Flavobacteriaceae</taxon>
        <taxon>Jejuia</taxon>
    </lineage>
</organism>